<comment type="caution">
    <text evidence="1">The sequence shown here is derived from an EMBL/GenBank/DDBJ whole genome shotgun (WGS) entry which is preliminary data.</text>
</comment>
<sequence length="268" mass="31259">MIKLMIVEVIKMCLLAMALNVHPIYKLIICANRDEFFSRPTKRPYYWEEVPNVWAGKDLLKGGTWMGVHRNGKVAAVTNVREYPNGLRGEAEYSRGKLVLDFLTTSVRVNEYLTQLELSETQFEGYNLIFGQKDEWFYMSNRAKKTKLKQGFHVVSNADLQTDWPKTVRMKEKFKIICQTNEQEQLFIELCMNMLRDDELFHDSELPDTGIGMKRERQLSSIFINGRTYGTRASTIILMDSEGRMKFVEQGYGPEGVKLKRIEKEWSQ</sequence>
<accession>A0ABV6NI56</accession>
<evidence type="ECO:0000313" key="1">
    <source>
        <dbReference type="EMBL" id="MFC0559957.1"/>
    </source>
</evidence>
<dbReference type="Proteomes" id="UP001589833">
    <property type="component" value="Unassembled WGS sequence"/>
</dbReference>
<gene>
    <name evidence="1" type="ORF">ACFFH4_12930</name>
</gene>
<protein>
    <submittedName>
        <fullName evidence="1">NRDE family protein</fullName>
    </submittedName>
</protein>
<dbReference type="PANTHER" id="PTHR17985">
    <property type="entry name" value="SER/THR-RICH PROTEIN T10 IN DGCR REGION"/>
    <property type="match status" value="1"/>
</dbReference>
<keyword evidence="2" id="KW-1185">Reference proteome</keyword>
<dbReference type="InterPro" id="IPR008551">
    <property type="entry name" value="TANGO2"/>
</dbReference>
<organism evidence="1 2">
    <name type="scientific">Halalkalibacter alkalisediminis</name>
    <dbReference type="NCBI Taxonomy" id="935616"/>
    <lineage>
        <taxon>Bacteria</taxon>
        <taxon>Bacillati</taxon>
        <taxon>Bacillota</taxon>
        <taxon>Bacilli</taxon>
        <taxon>Bacillales</taxon>
        <taxon>Bacillaceae</taxon>
        <taxon>Halalkalibacter</taxon>
    </lineage>
</organism>
<dbReference type="EMBL" id="JBHLTR010000017">
    <property type="protein sequence ID" value="MFC0559957.1"/>
    <property type="molecule type" value="Genomic_DNA"/>
</dbReference>
<reference evidence="1 2" key="1">
    <citation type="submission" date="2024-09" db="EMBL/GenBank/DDBJ databases">
        <authorList>
            <person name="Sun Q."/>
            <person name="Mori K."/>
        </authorList>
    </citation>
    <scope>NUCLEOTIDE SEQUENCE [LARGE SCALE GENOMIC DNA]</scope>
    <source>
        <strain evidence="1 2">NCAIM B.02301</strain>
    </source>
</reference>
<dbReference type="RefSeq" id="WP_273840711.1">
    <property type="nucleotide sequence ID" value="NZ_JAQQWT010000002.1"/>
</dbReference>
<proteinExistence type="predicted"/>
<name>A0ABV6NI56_9BACI</name>
<dbReference type="PANTHER" id="PTHR17985:SF8">
    <property type="entry name" value="TRANSPORT AND GOLGI ORGANIZATION PROTEIN 2 HOMOLOG"/>
    <property type="match status" value="1"/>
</dbReference>
<dbReference type="Pfam" id="PF05742">
    <property type="entry name" value="TANGO2"/>
    <property type="match status" value="1"/>
</dbReference>
<evidence type="ECO:0000313" key="2">
    <source>
        <dbReference type="Proteomes" id="UP001589833"/>
    </source>
</evidence>